<dbReference type="EMBL" id="CCYA01000389">
    <property type="protein sequence ID" value="CEH19446.1"/>
    <property type="molecule type" value="Genomic_DNA"/>
</dbReference>
<evidence type="ECO:0000313" key="3">
    <source>
        <dbReference type="Proteomes" id="UP000054845"/>
    </source>
</evidence>
<dbReference type="AlphaFoldDB" id="A0A0P1BT46"/>
<dbReference type="Proteomes" id="UP000054845">
    <property type="component" value="Unassembled WGS sequence"/>
</dbReference>
<evidence type="ECO:0000313" key="2">
    <source>
        <dbReference type="EMBL" id="CEH19446.1"/>
    </source>
</evidence>
<feature type="compositionally biased region" description="Polar residues" evidence="1">
    <location>
        <begin position="76"/>
        <end position="86"/>
    </location>
</feature>
<feature type="compositionally biased region" description="Acidic residues" evidence="1">
    <location>
        <begin position="87"/>
        <end position="96"/>
    </location>
</feature>
<dbReference type="OrthoDB" id="548474at2759"/>
<accession>A0A0P1BT46</accession>
<feature type="region of interest" description="Disordered" evidence="1">
    <location>
        <begin position="134"/>
        <end position="155"/>
    </location>
</feature>
<keyword evidence="3" id="KW-1185">Reference proteome</keyword>
<name>A0A0P1BT46_9BASI</name>
<reference evidence="2 3" key="1">
    <citation type="submission" date="2014-09" db="EMBL/GenBank/DDBJ databases">
        <authorList>
            <person name="Magalhaes I.L.F."/>
            <person name="Oliveira U."/>
            <person name="Santos F.R."/>
            <person name="Vidigal T.H.D.A."/>
            <person name="Brescovit A.D."/>
            <person name="Santos A.J."/>
        </authorList>
    </citation>
    <scope>NUCLEOTIDE SEQUENCE [LARGE SCALE GENOMIC DNA]</scope>
</reference>
<protein>
    <submittedName>
        <fullName evidence="2">Uncharacterized protein</fullName>
    </submittedName>
</protein>
<proteinExistence type="predicted"/>
<feature type="compositionally biased region" description="Low complexity" evidence="1">
    <location>
        <begin position="138"/>
        <end position="155"/>
    </location>
</feature>
<evidence type="ECO:0000256" key="1">
    <source>
        <dbReference type="SAM" id="MobiDB-lite"/>
    </source>
</evidence>
<sequence>MPLVISDLSSVSSTIAHQARGNGAQGANGAGGAGVKSSQITLETLRELDPATLNGEIDRVAHSISHLERSNAQIRQLLDQTGQQDEGTAEGDDMDEDDKRELRVAVEENEETISDKRQLIDRMTRALVDQAGTHALPAGASAGASAQGQAAARRA</sequence>
<feature type="region of interest" description="Disordered" evidence="1">
    <location>
        <begin position="76"/>
        <end position="98"/>
    </location>
</feature>
<organism evidence="2 3">
    <name type="scientific">Ceraceosorus bombacis</name>
    <dbReference type="NCBI Taxonomy" id="401625"/>
    <lineage>
        <taxon>Eukaryota</taxon>
        <taxon>Fungi</taxon>
        <taxon>Dikarya</taxon>
        <taxon>Basidiomycota</taxon>
        <taxon>Ustilaginomycotina</taxon>
        <taxon>Exobasidiomycetes</taxon>
        <taxon>Ceraceosorales</taxon>
        <taxon>Ceraceosoraceae</taxon>
        <taxon>Ceraceosorus</taxon>
    </lineage>
</organism>